<evidence type="ECO:0000259" key="1">
    <source>
        <dbReference type="Pfam" id="PF03407"/>
    </source>
</evidence>
<dbReference type="PANTHER" id="PTHR46038:SF2">
    <property type="entry name" value="OS07G0294800 PROTEIN"/>
    <property type="match status" value="1"/>
</dbReference>
<dbReference type="EnsemblPlants" id="KQK19681">
    <property type="protein sequence ID" value="KQK19681"/>
    <property type="gene ID" value="BRADI_1g49780v3"/>
</dbReference>
<proteinExistence type="predicted"/>
<dbReference type="KEGG" id="bdi:100821876"/>
<dbReference type="AlphaFoldDB" id="I1H169"/>
<organism evidence="2">
    <name type="scientific">Brachypodium distachyon</name>
    <name type="common">Purple false brome</name>
    <name type="synonym">Trachynia distachya</name>
    <dbReference type="NCBI Taxonomy" id="15368"/>
    <lineage>
        <taxon>Eukaryota</taxon>
        <taxon>Viridiplantae</taxon>
        <taxon>Streptophyta</taxon>
        <taxon>Embryophyta</taxon>
        <taxon>Tracheophyta</taxon>
        <taxon>Spermatophyta</taxon>
        <taxon>Magnoliopsida</taxon>
        <taxon>Liliopsida</taxon>
        <taxon>Poales</taxon>
        <taxon>Poaceae</taxon>
        <taxon>BOP clade</taxon>
        <taxon>Pooideae</taxon>
        <taxon>Stipodae</taxon>
        <taxon>Brachypodieae</taxon>
        <taxon>Brachypodium</taxon>
    </lineage>
</organism>
<dbReference type="Gramene" id="KQK19681">
    <property type="protein sequence ID" value="KQK19681"/>
    <property type="gene ID" value="BRADI_1g49780v3"/>
</dbReference>
<dbReference type="OrthoDB" id="586379at2759"/>
<accession>I1H169</accession>
<dbReference type="EMBL" id="CM000880">
    <property type="protein sequence ID" value="KQK19681.1"/>
    <property type="molecule type" value="Genomic_DNA"/>
</dbReference>
<evidence type="ECO:0000313" key="2">
    <source>
        <dbReference type="EMBL" id="KQK19681.1"/>
    </source>
</evidence>
<dbReference type="InterPro" id="IPR044821">
    <property type="entry name" value="At1g28695/At4g15970-like"/>
</dbReference>
<dbReference type="Proteomes" id="UP000008810">
    <property type="component" value="Chromosome 1"/>
</dbReference>
<dbReference type="RefSeq" id="XP_003561118.1">
    <property type="nucleotide sequence ID" value="XM_003561070.4"/>
</dbReference>
<evidence type="ECO:0000313" key="3">
    <source>
        <dbReference type="EnsemblPlants" id="KQK19681"/>
    </source>
</evidence>
<reference evidence="2 3" key="1">
    <citation type="journal article" date="2010" name="Nature">
        <title>Genome sequencing and analysis of the model grass Brachypodium distachyon.</title>
        <authorList>
            <consortium name="International Brachypodium Initiative"/>
        </authorList>
    </citation>
    <scope>NUCLEOTIDE SEQUENCE [LARGE SCALE GENOMIC DNA]</scope>
    <source>
        <strain evidence="2">Bd21</strain>
        <strain evidence="3">cv. Bd21</strain>
    </source>
</reference>
<evidence type="ECO:0000313" key="4">
    <source>
        <dbReference type="Proteomes" id="UP000008810"/>
    </source>
</evidence>
<keyword evidence="4" id="KW-1185">Reference proteome</keyword>
<reference evidence="3" key="3">
    <citation type="submission" date="2018-08" db="UniProtKB">
        <authorList>
            <consortium name="EnsemblPlants"/>
        </authorList>
    </citation>
    <scope>IDENTIFICATION</scope>
    <source>
        <strain evidence="3">cv. Bd21</strain>
    </source>
</reference>
<sequence>MKSKTTLLLLLLAAALNTAFFFFLLLFCNSMWGPLTQDPNGRPNPMPEQRRLPPQDDLADLLRRAATEDGTVLMTTLNSAWAAPPGSSFFELFLEGFKQGEGTAYLVKHLLVVAMDGKALDRCNAVHPFCYRFRAAGGGGDNREEDYFAAEQRSMKGAYLEMMWQRNRLQLTVLQLGYNFLFTDMDILWFRDPFPHIPPTAQLVMSSDIFVGDPDSPRNYPNGGLLYARSCDGAIGFYEHWRSSRARFPGTHEQYVFDKIVKEGVPPRLGARVQFLDTDRFGGFCRHGNDLGKVCSMHANCCVGMEKKMFDLKNVLQDWKAYKLNNNTGSWRVPGRCIH</sequence>
<name>I1H169_BRADI</name>
<protein>
    <recommendedName>
        <fullName evidence="1">Nucleotide-diphospho-sugar transferase domain-containing protein</fullName>
    </recommendedName>
</protein>
<dbReference type="InterPro" id="IPR005069">
    <property type="entry name" value="Nucl-diP-sugar_transferase"/>
</dbReference>
<dbReference type="Pfam" id="PF03407">
    <property type="entry name" value="Nucleotid_trans"/>
    <property type="match status" value="1"/>
</dbReference>
<dbReference type="STRING" id="15368.I1H169"/>
<dbReference type="PANTHER" id="PTHR46038">
    <property type="entry name" value="EXPRESSED PROTEIN-RELATED"/>
    <property type="match status" value="1"/>
</dbReference>
<gene>
    <name evidence="3" type="primary">LOC100821876</name>
    <name evidence="2" type="ORF">BRADI_1g49780v3</name>
</gene>
<dbReference type="OMA" id="IYMESAK"/>
<dbReference type="GeneID" id="100821876"/>
<dbReference type="HOGENOM" id="CLU_034507_1_2_1"/>
<reference evidence="2" key="2">
    <citation type="submission" date="2017-06" db="EMBL/GenBank/DDBJ databases">
        <title>WGS assembly of Brachypodium distachyon.</title>
        <authorList>
            <consortium name="The International Brachypodium Initiative"/>
            <person name="Lucas S."/>
            <person name="Harmon-Smith M."/>
            <person name="Lail K."/>
            <person name="Tice H."/>
            <person name="Grimwood J."/>
            <person name="Bruce D."/>
            <person name="Barry K."/>
            <person name="Shu S."/>
            <person name="Lindquist E."/>
            <person name="Wang M."/>
            <person name="Pitluck S."/>
            <person name="Vogel J.P."/>
            <person name="Garvin D.F."/>
            <person name="Mockler T.C."/>
            <person name="Schmutz J."/>
            <person name="Rokhsar D."/>
            <person name="Bevan M.W."/>
        </authorList>
    </citation>
    <scope>NUCLEOTIDE SEQUENCE</scope>
    <source>
        <strain evidence="2">Bd21</strain>
    </source>
</reference>
<dbReference type="eggNOG" id="ENOG502QSX5">
    <property type="taxonomic scope" value="Eukaryota"/>
</dbReference>
<feature type="domain" description="Nucleotide-diphospho-sugar transferase" evidence="1">
    <location>
        <begin position="106"/>
        <end position="312"/>
    </location>
</feature>